<dbReference type="PANTHER" id="PTHR46663">
    <property type="entry name" value="DIGUANYLATE CYCLASE DGCT-RELATED"/>
    <property type="match status" value="1"/>
</dbReference>
<dbReference type="SMART" id="SM00091">
    <property type="entry name" value="PAS"/>
    <property type="match status" value="1"/>
</dbReference>
<dbReference type="Pfam" id="PF00989">
    <property type="entry name" value="PAS"/>
    <property type="match status" value="1"/>
</dbReference>
<evidence type="ECO:0000259" key="5">
    <source>
        <dbReference type="PROSITE" id="PS50887"/>
    </source>
</evidence>
<dbReference type="Proteomes" id="UP000199391">
    <property type="component" value="Unassembled WGS sequence"/>
</dbReference>
<dbReference type="PROSITE" id="PS50885">
    <property type="entry name" value="HAMP"/>
    <property type="match status" value="1"/>
</dbReference>
<dbReference type="GO" id="GO:0007165">
    <property type="term" value="P:signal transduction"/>
    <property type="evidence" value="ECO:0007669"/>
    <property type="project" value="InterPro"/>
</dbReference>
<dbReference type="SMART" id="SM00304">
    <property type="entry name" value="HAMP"/>
    <property type="match status" value="1"/>
</dbReference>
<dbReference type="InterPro" id="IPR052163">
    <property type="entry name" value="DGC-Regulatory_Protein"/>
</dbReference>
<dbReference type="CDD" id="cd00130">
    <property type="entry name" value="PAS"/>
    <property type="match status" value="1"/>
</dbReference>
<dbReference type="PANTHER" id="PTHR46663:SF3">
    <property type="entry name" value="SLL0267 PROTEIN"/>
    <property type="match status" value="1"/>
</dbReference>
<dbReference type="GO" id="GO:0003824">
    <property type="term" value="F:catalytic activity"/>
    <property type="evidence" value="ECO:0007669"/>
    <property type="project" value="UniProtKB-ARBA"/>
</dbReference>
<dbReference type="InterPro" id="IPR043128">
    <property type="entry name" value="Rev_trsase/Diguanyl_cyclase"/>
</dbReference>
<dbReference type="InterPro" id="IPR029787">
    <property type="entry name" value="Nucleotide_cyclase"/>
</dbReference>
<keyword evidence="7" id="KW-1185">Reference proteome</keyword>
<dbReference type="EMBL" id="FPBO01000018">
    <property type="protein sequence ID" value="SFU99200.1"/>
    <property type="molecule type" value="Genomic_DNA"/>
</dbReference>
<evidence type="ECO:0000259" key="4">
    <source>
        <dbReference type="PROSITE" id="PS50885"/>
    </source>
</evidence>
<proteinExistence type="predicted"/>
<feature type="domain" description="PAS" evidence="2">
    <location>
        <begin position="118"/>
        <end position="164"/>
    </location>
</feature>
<dbReference type="InterPro" id="IPR035965">
    <property type="entry name" value="PAS-like_dom_sf"/>
</dbReference>
<dbReference type="STRING" id="1035707.SAMN05216552_101884"/>
<dbReference type="Gene3D" id="3.30.70.270">
    <property type="match status" value="1"/>
</dbReference>
<dbReference type="InterPro" id="IPR000700">
    <property type="entry name" value="PAS-assoc_C"/>
</dbReference>
<evidence type="ECO:0000313" key="6">
    <source>
        <dbReference type="EMBL" id="SFU99200.1"/>
    </source>
</evidence>
<evidence type="ECO:0000259" key="3">
    <source>
        <dbReference type="PROSITE" id="PS50113"/>
    </source>
</evidence>
<dbReference type="PROSITE" id="PS50112">
    <property type="entry name" value="PAS"/>
    <property type="match status" value="1"/>
</dbReference>
<dbReference type="Gene3D" id="6.10.340.10">
    <property type="match status" value="1"/>
</dbReference>
<dbReference type="Pfam" id="PF00990">
    <property type="entry name" value="GGDEF"/>
    <property type="match status" value="1"/>
</dbReference>
<dbReference type="PROSITE" id="PS50113">
    <property type="entry name" value="PAC"/>
    <property type="match status" value="1"/>
</dbReference>
<keyword evidence="1" id="KW-0812">Transmembrane</keyword>
<dbReference type="SUPFAM" id="SSF55073">
    <property type="entry name" value="Nucleotide cyclase"/>
    <property type="match status" value="1"/>
</dbReference>
<feature type="transmembrane region" description="Helical" evidence="1">
    <location>
        <begin position="43"/>
        <end position="64"/>
    </location>
</feature>
<gene>
    <name evidence="6" type="ORF">SAMN05216552_101884</name>
</gene>
<feature type="transmembrane region" description="Helical" evidence="1">
    <location>
        <begin position="16"/>
        <end position="36"/>
    </location>
</feature>
<dbReference type="RefSeq" id="WP_093557139.1">
    <property type="nucleotide sequence ID" value="NZ_FPBO01000018.1"/>
</dbReference>
<dbReference type="SMART" id="SM00086">
    <property type="entry name" value="PAC"/>
    <property type="match status" value="1"/>
</dbReference>
<dbReference type="InterPro" id="IPR001610">
    <property type="entry name" value="PAC"/>
</dbReference>
<dbReference type="GO" id="GO:0006355">
    <property type="term" value="P:regulation of DNA-templated transcription"/>
    <property type="evidence" value="ECO:0007669"/>
    <property type="project" value="InterPro"/>
</dbReference>
<keyword evidence="1" id="KW-0472">Membrane</keyword>
<dbReference type="NCBIfam" id="TIGR00229">
    <property type="entry name" value="sensory_box"/>
    <property type="match status" value="1"/>
</dbReference>
<sequence>MAVTAANKGPRGGVGWLFALTLLPGALVGGAFLLTLRQSGGSAWAVAAVLAALAAGAAMAWRFARAVSRPLAALEEAARRAAEGDGSARAPLTGPLEIVRLARRFNEMQAAREAAGARLELVSSVFSATAEGIVLADAQMRIVEANRAFQAMSGYRREELIGESTRILQSGKHDRAYYERMWRAIAAHGHWQGQIWDRRRDGSLFAAYLTISRVVDAGGAVSHYIALFSDITSQRLEQEEIERVAYTDPLTGLPNRRLLADRLRQALARARRDGTLLAVCAIDLDGFKAVNDNGGHEAGDEVLVAVAARLQRLLRANDTVARVGGDEFVLLLADLDEPARAEEIAERVVLAAREPVALPGGGSAAVSASIGIALYPVDAESPRDLQRLSDGAMYAAKREGRDRFRRAGGG</sequence>
<dbReference type="FunFam" id="3.30.70.270:FF:000001">
    <property type="entry name" value="Diguanylate cyclase domain protein"/>
    <property type="match status" value="1"/>
</dbReference>
<dbReference type="AlphaFoldDB" id="A0A1I7KP68"/>
<dbReference type="SUPFAM" id="SSF55785">
    <property type="entry name" value="PYP-like sensor domain (PAS domain)"/>
    <property type="match status" value="1"/>
</dbReference>
<dbReference type="InterPro" id="IPR000160">
    <property type="entry name" value="GGDEF_dom"/>
</dbReference>
<dbReference type="SUPFAM" id="SSF158472">
    <property type="entry name" value="HAMP domain-like"/>
    <property type="match status" value="1"/>
</dbReference>
<evidence type="ECO:0000259" key="2">
    <source>
        <dbReference type="PROSITE" id="PS50112"/>
    </source>
</evidence>
<accession>A0A1I7KP68</accession>
<dbReference type="NCBIfam" id="TIGR00254">
    <property type="entry name" value="GGDEF"/>
    <property type="match status" value="1"/>
</dbReference>
<dbReference type="PROSITE" id="PS50887">
    <property type="entry name" value="GGDEF"/>
    <property type="match status" value="1"/>
</dbReference>
<protein>
    <submittedName>
        <fullName evidence="6">PAS domain S-box-containing protein/diguanylate cyclase (GGDEF) domain-containing protein</fullName>
    </submittedName>
</protein>
<dbReference type="CDD" id="cd01949">
    <property type="entry name" value="GGDEF"/>
    <property type="match status" value="1"/>
</dbReference>
<dbReference type="Pfam" id="PF00672">
    <property type="entry name" value="HAMP"/>
    <property type="match status" value="1"/>
</dbReference>
<feature type="domain" description="PAC" evidence="3">
    <location>
        <begin position="189"/>
        <end position="243"/>
    </location>
</feature>
<dbReference type="GO" id="GO:0016020">
    <property type="term" value="C:membrane"/>
    <property type="evidence" value="ECO:0007669"/>
    <property type="project" value="InterPro"/>
</dbReference>
<dbReference type="InterPro" id="IPR003660">
    <property type="entry name" value="HAMP_dom"/>
</dbReference>
<dbReference type="SMART" id="SM00267">
    <property type="entry name" value="GGDEF"/>
    <property type="match status" value="1"/>
</dbReference>
<dbReference type="Gene3D" id="3.30.450.20">
    <property type="entry name" value="PAS domain"/>
    <property type="match status" value="1"/>
</dbReference>
<reference evidence="7" key="1">
    <citation type="submission" date="2016-10" db="EMBL/GenBank/DDBJ databases">
        <authorList>
            <person name="Varghese N."/>
            <person name="Submissions S."/>
        </authorList>
    </citation>
    <scope>NUCLEOTIDE SEQUENCE [LARGE SCALE GENOMIC DNA]</scope>
    <source>
        <strain evidence="7">CGMCC 1.11014</strain>
    </source>
</reference>
<dbReference type="InterPro" id="IPR013767">
    <property type="entry name" value="PAS_fold"/>
</dbReference>
<organism evidence="6 7">
    <name type="scientific">Pseudoduganella namucuonensis</name>
    <dbReference type="NCBI Taxonomy" id="1035707"/>
    <lineage>
        <taxon>Bacteria</taxon>
        <taxon>Pseudomonadati</taxon>
        <taxon>Pseudomonadota</taxon>
        <taxon>Betaproteobacteria</taxon>
        <taxon>Burkholderiales</taxon>
        <taxon>Oxalobacteraceae</taxon>
        <taxon>Telluria group</taxon>
        <taxon>Pseudoduganella</taxon>
    </lineage>
</organism>
<evidence type="ECO:0000256" key="1">
    <source>
        <dbReference type="SAM" id="Phobius"/>
    </source>
</evidence>
<keyword evidence="1" id="KW-1133">Transmembrane helix</keyword>
<dbReference type="OrthoDB" id="8526884at2"/>
<evidence type="ECO:0000313" key="7">
    <source>
        <dbReference type="Proteomes" id="UP000199391"/>
    </source>
</evidence>
<name>A0A1I7KP68_9BURK</name>
<feature type="domain" description="GGDEF" evidence="5">
    <location>
        <begin position="275"/>
        <end position="409"/>
    </location>
</feature>
<feature type="domain" description="HAMP" evidence="4">
    <location>
        <begin position="65"/>
        <end position="117"/>
    </location>
</feature>
<dbReference type="InterPro" id="IPR000014">
    <property type="entry name" value="PAS"/>
</dbReference>